<dbReference type="EC" id="2.7.1.35" evidence="2"/>
<evidence type="ECO:0000256" key="3">
    <source>
        <dbReference type="ARBA" id="ARBA00022679"/>
    </source>
</evidence>
<dbReference type="Pfam" id="PF08543">
    <property type="entry name" value="Phos_pyr_kin"/>
    <property type="match status" value="1"/>
</dbReference>
<protein>
    <recommendedName>
        <fullName evidence="2">pyridoxal kinase</fullName>
        <ecNumber evidence="2">2.7.1.35</ecNumber>
    </recommendedName>
</protein>
<reference evidence="8" key="2">
    <citation type="submission" date="2013-01" db="EMBL/GenBank/DDBJ databases">
        <title>The wheat powdery mildew genome reveals unique evolution of an obligate biotroph.</title>
        <authorList>
            <person name="Oberhaensli S."/>
            <person name="Wicker T."/>
            <person name="Keller B."/>
        </authorList>
    </citation>
    <scope>NUCLEOTIDE SEQUENCE</scope>
    <source>
        <strain evidence="8">96224</strain>
    </source>
</reference>
<accession>A0A061HJP1</accession>
<dbReference type="PANTHER" id="PTHR10534:SF2">
    <property type="entry name" value="PYRIDOXAL KINASE"/>
    <property type="match status" value="1"/>
</dbReference>
<proteinExistence type="inferred from homology"/>
<dbReference type="GO" id="GO:0009443">
    <property type="term" value="P:pyridoxal 5'-phosphate salvage"/>
    <property type="evidence" value="ECO:0007669"/>
    <property type="project" value="InterPro"/>
</dbReference>
<evidence type="ECO:0000259" key="7">
    <source>
        <dbReference type="Pfam" id="PF08543"/>
    </source>
</evidence>
<evidence type="ECO:0000313" key="9">
    <source>
        <dbReference type="EMBL" id="SUZ08965.1"/>
    </source>
</evidence>
<evidence type="ECO:0000256" key="6">
    <source>
        <dbReference type="ARBA" id="ARBA00022840"/>
    </source>
</evidence>
<evidence type="ECO:0000313" key="10">
    <source>
        <dbReference type="Proteomes" id="UP000053110"/>
    </source>
</evidence>
<dbReference type="GO" id="GO:0005524">
    <property type="term" value="F:ATP binding"/>
    <property type="evidence" value="ECO:0007669"/>
    <property type="project" value="UniProtKB-KW"/>
</dbReference>
<name>A0A061HJP1_BLUGR</name>
<evidence type="ECO:0000256" key="4">
    <source>
        <dbReference type="ARBA" id="ARBA00022741"/>
    </source>
</evidence>
<keyword evidence="3" id="KW-0808">Transferase</keyword>
<organism evidence="9">
    <name type="scientific">Blumeria graminis f. sp. tritici 96224</name>
    <dbReference type="NCBI Taxonomy" id="1268274"/>
    <lineage>
        <taxon>Eukaryota</taxon>
        <taxon>Fungi</taxon>
        <taxon>Dikarya</taxon>
        <taxon>Ascomycota</taxon>
        <taxon>Pezizomycotina</taxon>
        <taxon>Leotiomycetes</taxon>
        <taxon>Erysiphales</taxon>
        <taxon>Erysiphaceae</taxon>
        <taxon>Blumeria</taxon>
    </lineage>
</organism>
<dbReference type="InterPro" id="IPR004625">
    <property type="entry name" value="PyrdxlKinase"/>
</dbReference>
<dbReference type="CDD" id="cd01173">
    <property type="entry name" value="pyridoxal_pyridoxamine_kinase"/>
    <property type="match status" value="1"/>
</dbReference>
<reference evidence="10" key="1">
    <citation type="journal article" date="2013" name="Nat. Genet.">
        <title>The wheat powdery mildew genome shows the unique evolution of an obligate biotroph.</title>
        <authorList>
            <person name="Wicker T."/>
            <person name="Oberhaensli S."/>
            <person name="Parlange F."/>
            <person name="Buchmann J.P."/>
            <person name="Shatalina M."/>
            <person name="Roffler S."/>
            <person name="Ben-David R."/>
            <person name="Dolezel J."/>
            <person name="Simkova H."/>
            <person name="Schulze-Lefert P."/>
            <person name="Spanu P.D."/>
            <person name="Bruggmann R."/>
            <person name="Amselem J."/>
            <person name="Quesneville H."/>
            <person name="Ver Loren van Themaat E."/>
            <person name="Paape T."/>
            <person name="Shimizu K.K."/>
            <person name="Keller B."/>
        </authorList>
    </citation>
    <scope>NUCLEOTIDE SEQUENCE [LARGE SCALE GENOMIC DNA]</scope>
    <source>
        <strain evidence="10">96224</strain>
    </source>
</reference>
<feature type="domain" description="Pyridoxamine kinase/Phosphomethylpyrimidine kinase" evidence="7">
    <location>
        <begin position="66"/>
        <end position="182"/>
    </location>
</feature>
<evidence type="ECO:0000256" key="2">
    <source>
        <dbReference type="ARBA" id="ARBA00012104"/>
    </source>
</evidence>
<dbReference type="GO" id="GO:0008478">
    <property type="term" value="F:pyridoxal kinase activity"/>
    <property type="evidence" value="ECO:0007669"/>
    <property type="project" value="UniProtKB-EC"/>
</dbReference>
<dbReference type="EMBL" id="UIGY01000034">
    <property type="protein sequence ID" value="SUZ08965.1"/>
    <property type="molecule type" value="Genomic_DNA"/>
</dbReference>
<dbReference type="Gene3D" id="3.40.1190.20">
    <property type="match status" value="1"/>
</dbReference>
<dbReference type="OrthoDB" id="2104723at2759"/>
<evidence type="ECO:0000256" key="5">
    <source>
        <dbReference type="ARBA" id="ARBA00022777"/>
    </source>
</evidence>
<keyword evidence="6" id="KW-0067">ATP-binding</keyword>
<dbReference type="PANTHER" id="PTHR10534">
    <property type="entry name" value="PYRIDOXAL KINASE"/>
    <property type="match status" value="1"/>
</dbReference>
<reference evidence="9" key="3">
    <citation type="submission" date="2018-07" db="EMBL/GenBank/DDBJ databases">
        <authorList>
            <person name="Quirk P.G."/>
            <person name="Krulwich T.A."/>
        </authorList>
    </citation>
    <scope>NUCLEOTIDE SEQUENCE</scope>
    <source>
        <strain evidence="9">96224</strain>
    </source>
</reference>
<dbReference type="AlphaFoldDB" id="A0A061HJP1"/>
<dbReference type="HOGENOM" id="CLU_046496_0_0_1"/>
<gene>
    <name evidence="8" type="ORF">BGT96224_219</name>
    <name evidence="9" type="ORF">BGT96224V2_LOCUS2099</name>
</gene>
<dbReference type="Proteomes" id="UP000053110">
    <property type="component" value="Unassembled WGS sequence"/>
</dbReference>
<dbReference type="EMBL" id="KE375007">
    <property type="protein sequence ID" value="EPQ66121.1"/>
    <property type="molecule type" value="Genomic_DNA"/>
</dbReference>
<comment type="similarity">
    <text evidence="1">Belongs to the pyridoxine kinase family.</text>
</comment>
<dbReference type="InterPro" id="IPR013749">
    <property type="entry name" value="PM/HMP-P_kinase-1"/>
</dbReference>
<dbReference type="GO" id="GO:0005829">
    <property type="term" value="C:cytosol"/>
    <property type="evidence" value="ECO:0007669"/>
    <property type="project" value="TreeGrafter"/>
</dbReference>
<keyword evidence="5 8" id="KW-0418">Kinase</keyword>
<evidence type="ECO:0000256" key="1">
    <source>
        <dbReference type="ARBA" id="ARBA00008805"/>
    </source>
</evidence>
<sequence length="340" mass="37465">MKEVVHGYVGNTVATPVMQAFGCDVAALNTVQFSNHTGYRQFKGTYTTAQQITEIWKGLEDSHIDDYHMILSGYLPDASSVGALGHIAKSLKNKSTIDQEKVFWILDPVLGDNGKCYVDQDVIPVYKSLLRFADMLLPNQFEAETLSGVKITDMETLKEAISTLHDQYHIPHILVTSVDFSSGIDSTSFCAVGSTKTSDNRPRPFRIKIPLIKCTFVGTGDMLAALMLVFFRKAVCDTAGLSDTPHWCSDDKVKSTDLPLAKAAEKSLAGINDVLHATKLIYDVEMESYYQKVGGIEAAHANETSRAQHQLAKSKAAEVRLVRNIPRLKSPTVNFTAEML</sequence>
<evidence type="ECO:0000313" key="8">
    <source>
        <dbReference type="EMBL" id="EPQ66121.1"/>
    </source>
</evidence>
<dbReference type="InterPro" id="IPR029056">
    <property type="entry name" value="Ribokinase-like"/>
</dbReference>
<keyword evidence="4" id="KW-0547">Nucleotide-binding</keyword>
<dbReference type="SUPFAM" id="SSF53613">
    <property type="entry name" value="Ribokinase-like"/>
    <property type="match status" value="1"/>
</dbReference>